<organism evidence="2 3">
    <name type="scientific">Nesidiocoris tenuis</name>
    <dbReference type="NCBI Taxonomy" id="355587"/>
    <lineage>
        <taxon>Eukaryota</taxon>
        <taxon>Metazoa</taxon>
        <taxon>Ecdysozoa</taxon>
        <taxon>Arthropoda</taxon>
        <taxon>Hexapoda</taxon>
        <taxon>Insecta</taxon>
        <taxon>Pterygota</taxon>
        <taxon>Neoptera</taxon>
        <taxon>Paraneoptera</taxon>
        <taxon>Hemiptera</taxon>
        <taxon>Heteroptera</taxon>
        <taxon>Panheteroptera</taxon>
        <taxon>Cimicomorpha</taxon>
        <taxon>Miridae</taxon>
        <taxon>Dicyphina</taxon>
        <taxon>Nesidiocoris</taxon>
    </lineage>
</organism>
<name>A0A6H5G863_9HEMI</name>
<dbReference type="AlphaFoldDB" id="A0A6H5G863"/>
<dbReference type="EMBL" id="CADCXU010008156">
    <property type="protein sequence ID" value="CAA9999058.1"/>
    <property type="molecule type" value="Genomic_DNA"/>
</dbReference>
<accession>A0A6H5G863</accession>
<proteinExistence type="predicted"/>
<gene>
    <name evidence="2" type="ORF">NTEN_LOCUS5341</name>
</gene>
<evidence type="ECO:0000313" key="2">
    <source>
        <dbReference type="EMBL" id="CAA9999058.1"/>
    </source>
</evidence>
<keyword evidence="3" id="KW-1185">Reference proteome</keyword>
<evidence type="ECO:0000313" key="3">
    <source>
        <dbReference type="Proteomes" id="UP000479000"/>
    </source>
</evidence>
<evidence type="ECO:0000256" key="1">
    <source>
        <dbReference type="SAM" id="MobiDB-lite"/>
    </source>
</evidence>
<sequence>MTWEFVSSRLIATIYADQQRSLKDAQDEESLPFFELMKNRKQLYNQQIISDQLPGVGADPPRACSGARQRT</sequence>
<feature type="non-terminal residue" evidence="2">
    <location>
        <position position="71"/>
    </location>
</feature>
<protein>
    <submittedName>
        <fullName evidence="2">Uncharacterized protein</fullName>
    </submittedName>
</protein>
<reference evidence="2 3" key="1">
    <citation type="submission" date="2020-02" db="EMBL/GenBank/DDBJ databases">
        <authorList>
            <person name="Ferguson B K."/>
        </authorList>
    </citation>
    <scope>NUCLEOTIDE SEQUENCE [LARGE SCALE GENOMIC DNA]</scope>
</reference>
<feature type="region of interest" description="Disordered" evidence="1">
    <location>
        <begin position="52"/>
        <end position="71"/>
    </location>
</feature>
<dbReference type="Proteomes" id="UP000479000">
    <property type="component" value="Unassembled WGS sequence"/>
</dbReference>